<evidence type="ECO:0000313" key="2">
    <source>
        <dbReference type="Proteomes" id="UP000005801"/>
    </source>
</evidence>
<dbReference type="EMBL" id="ABCS01000108">
    <property type="protein sequence ID" value="EDM74985.1"/>
    <property type="molecule type" value="Genomic_DNA"/>
</dbReference>
<keyword evidence="2" id="KW-1185">Reference proteome</keyword>
<protein>
    <submittedName>
        <fullName evidence="1">Uncharacterized protein</fullName>
    </submittedName>
</protein>
<organism evidence="1 2">
    <name type="scientific">Plesiocystis pacifica SIR-1</name>
    <dbReference type="NCBI Taxonomy" id="391625"/>
    <lineage>
        <taxon>Bacteria</taxon>
        <taxon>Pseudomonadati</taxon>
        <taxon>Myxococcota</taxon>
        <taxon>Polyangia</taxon>
        <taxon>Nannocystales</taxon>
        <taxon>Nannocystaceae</taxon>
        <taxon>Plesiocystis</taxon>
    </lineage>
</organism>
<name>A6GGM5_9BACT</name>
<evidence type="ECO:0000313" key="1">
    <source>
        <dbReference type="EMBL" id="EDM74985.1"/>
    </source>
</evidence>
<gene>
    <name evidence="1" type="ORF">PPSIR1_19042</name>
</gene>
<proteinExistence type="predicted"/>
<dbReference type="Proteomes" id="UP000005801">
    <property type="component" value="Unassembled WGS sequence"/>
</dbReference>
<accession>A6GGM5</accession>
<sequence length="149" mass="16481">MLIQELEKRLANAERQAAIQVIRARPERKLSQVLEQVDGPRGQALGSVTLTELRESGAPPIVHVDGGPPVNLVLLDRAERARGMEFVGLVRRVFAEAPGWVAIGYLRARVGGPRWKLHHALRRLVGQGEVERTGATSGTRYRINTRPRG</sequence>
<comment type="caution">
    <text evidence="1">The sequence shown here is derived from an EMBL/GenBank/DDBJ whole genome shotgun (WGS) entry which is preliminary data.</text>
</comment>
<dbReference type="AlphaFoldDB" id="A6GGM5"/>
<reference evidence="1 2" key="1">
    <citation type="submission" date="2007-06" db="EMBL/GenBank/DDBJ databases">
        <authorList>
            <person name="Shimkets L."/>
            <person name="Ferriera S."/>
            <person name="Johnson J."/>
            <person name="Kravitz S."/>
            <person name="Beeson K."/>
            <person name="Sutton G."/>
            <person name="Rogers Y.-H."/>
            <person name="Friedman R."/>
            <person name="Frazier M."/>
            <person name="Venter J.C."/>
        </authorList>
    </citation>
    <scope>NUCLEOTIDE SEQUENCE [LARGE SCALE GENOMIC DNA]</scope>
    <source>
        <strain evidence="1 2">SIR-1</strain>
    </source>
</reference>